<dbReference type="RefSeq" id="WP_080064825.1">
    <property type="nucleotide sequence ID" value="NZ_MZGX01000015.1"/>
</dbReference>
<comment type="caution">
    <text evidence="3">The sequence shown here is derived from an EMBL/GenBank/DDBJ whole genome shotgun (WGS) entry which is preliminary data.</text>
</comment>
<evidence type="ECO:0000259" key="2">
    <source>
        <dbReference type="Pfam" id="PF07833"/>
    </source>
</evidence>
<reference evidence="3 4" key="1">
    <citation type="submission" date="2017-03" db="EMBL/GenBank/DDBJ databases">
        <title>Genome sequence of Clostridium hungatei DSM 14427.</title>
        <authorList>
            <person name="Poehlein A."/>
            <person name="Daniel R."/>
        </authorList>
    </citation>
    <scope>NUCLEOTIDE SEQUENCE [LARGE SCALE GENOMIC DNA]</scope>
    <source>
        <strain evidence="3 4">DSM 14427</strain>
    </source>
</reference>
<dbReference type="Pfam" id="PF07833">
    <property type="entry name" value="Cu_amine_oxidN1"/>
    <property type="match status" value="1"/>
</dbReference>
<dbReference type="InterPro" id="IPR012854">
    <property type="entry name" value="Cu_amine_oxidase-like_N"/>
</dbReference>
<protein>
    <recommendedName>
        <fullName evidence="2">Copper amine oxidase-like N-terminal domain-containing protein</fullName>
    </recommendedName>
</protein>
<name>A0A1V4SJQ4_RUMHU</name>
<sequence length="630" mass="71797">MKKLLAVFSFVLCFVLLQAGVFAADTPIENKNSTELSVSFKAGTNSYTVNGKTVKDETSVTTGGKTFVPVKVITDALGAALTVDLKAKTAVISYNSVDIKLTDKKKEAQISGKKVSLDAAPYIKNNSFMASITSLADILGADVSTSGGKITFLKEIANPNSIKDFSSLIKKTTKAKIGDSYYNWSMQLPDDLKLNYRDFNGSENVFIANDESYAIAVYLFESDDGSNLDNAVNNIKESIKGYTLVDYKRDTNNGEDFIEFVYKDDIWTTQFRVYITDDTEYHIQIFTKNEDFYEDEKYQALMDSFNFKFDKTGSTEDLSDVNKEGYRKYQDTRLKWSVDMIPYWEELKDSKIQNKVAFTGKDEEFMSVEVYSLDKGDTLDSVTKKTLELDAADLNPAFYSVTRQEKVKIGGMEVNKVYYTLKHPKKIVYGYQVFFADKNYKYIFTLQIPQEAYNNTKQRSLCEGMLNSIKIKQLDPKVTGKLLDPKKVTLADLTRKVETAGYSMEIPFNWIDSETSDGTSGIYLDKDISASVNIVDNVPNLSDFLSFMNIYFNKDSYKIESMTQITDRDYSCYKFIIKYTDKDGYTSKIEQYVMQKNNKIYILSFIIDDMVYGTKNINIINKIWNSFKFK</sequence>
<feature type="signal peptide" evidence="1">
    <location>
        <begin position="1"/>
        <end position="23"/>
    </location>
</feature>
<feature type="domain" description="Copper amine oxidase-like N-terminal" evidence="2">
    <location>
        <begin position="48"/>
        <end position="151"/>
    </location>
</feature>
<dbReference type="STRING" id="48256.CLHUN_23950"/>
<dbReference type="SUPFAM" id="SSF55383">
    <property type="entry name" value="Copper amine oxidase, domain N"/>
    <property type="match status" value="1"/>
</dbReference>
<feature type="chain" id="PRO_5012889550" description="Copper amine oxidase-like N-terminal domain-containing protein" evidence="1">
    <location>
        <begin position="24"/>
        <end position="630"/>
    </location>
</feature>
<keyword evidence="4" id="KW-1185">Reference proteome</keyword>
<evidence type="ECO:0000313" key="3">
    <source>
        <dbReference type="EMBL" id="OPX43675.1"/>
    </source>
</evidence>
<dbReference type="Proteomes" id="UP000191554">
    <property type="component" value="Unassembled WGS sequence"/>
</dbReference>
<dbReference type="InterPro" id="IPR036582">
    <property type="entry name" value="Mao_N_sf"/>
</dbReference>
<keyword evidence="1" id="KW-0732">Signal</keyword>
<evidence type="ECO:0000256" key="1">
    <source>
        <dbReference type="SAM" id="SignalP"/>
    </source>
</evidence>
<gene>
    <name evidence="3" type="ORF">CLHUN_23950</name>
</gene>
<dbReference type="AlphaFoldDB" id="A0A1V4SJQ4"/>
<accession>A0A1V4SJQ4</accession>
<dbReference type="OrthoDB" id="1736367at2"/>
<proteinExistence type="predicted"/>
<dbReference type="Gene3D" id="3.40.1000.10">
    <property type="entry name" value="Mog1/PsbP, alpha/beta/alpha sandwich"/>
    <property type="match status" value="1"/>
</dbReference>
<organism evidence="3 4">
    <name type="scientific">Ruminiclostridium hungatei</name>
    <name type="common">Clostridium hungatei</name>
    <dbReference type="NCBI Taxonomy" id="48256"/>
    <lineage>
        <taxon>Bacteria</taxon>
        <taxon>Bacillati</taxon>
        <taxon>Bacillota</taxon>
        <taxon>Clostridia</taxon>
        <taxon>Eubacteriales</taxon>
        <taxon>Oscillospiraceae</taxon>
        <taxon>Ruminiclostridium</taxon>
    </lineage>
</organism>
<dbReference type="EMBL" id="MZGX01000015">
    <property type="protein sequence ID" value="OPX43675.1"/>
    <property type="molecule type" value="Genomic_DNA"/>
</dbReference>
<evidence type="ECO:0000313" key="4">
    <source>
        <dbReference type="Proteomes" id="UP000191554"/>
    </source>
</evidence>
<dbReference type="Gene3D" id="3.30.457.10">
    <property type="entry name" value="Copper amine oxidase-like, N-terminal domain"/>
    <property type="match status" value="1"/>
</dbReference>